<feature type="domain" description="Calcineurin-like phosphoesterase" evidence="4">
    <location>
        <begin position="40"/>
        <end position="290"/>
    </location>
</feature>
<evidence type="ECO:0000256" key="3">
    <source>
        <dbReference type="RuleBase" id="RU362119"/>
    </source>
</evidence>
<keyword evidence="3" id="KW-0547">Nucleotide-binding</keyword>
<dbReference type="PROSITE" id="PS00785">
    <property type="entry name" value="5_NUCLEOTIDASE_1"/>
    <property type="match status" value="1"/>
</dbReference>
<dbReference type="EMBL" id="JBHRSU010000003">
    <property type="protein sequence ID" value="MFC3099844.1"/>
    <property type="molecule type" value="Genomic_DNA"/>
</dbReference>
<feature type="domain" description="5'-Nucleotidase C-terminal" evidence="5">
    <location>
        <begin position="389"/>
        <end position="531"/>
    </location>
</feature>
<dbReference type="PROSITE" id="PS51257">
    <property type="entry name" value="PROKAR_LIPOPROTEIN"/>
    <property type="match status" value="1"/>
</dbReference>
<accession>A0ABV7EB36</accession>
<reference evidence="7" key="1">
    <citation type="journal article" date="2019" name="Int. J. Syst. Evol. Microbiol.">
        <title>The Global Catalogue of Microorganisms (GCM) 10K type strain sequencing project: providing services to taxonomists for standard genome sequencing and annotation.</title>
        <authorList>
            <consortium name="The Broad Institute Genomics Platform"/>
            <consortium name="The Broad Institute Genome Sequencing Center for Infectious Disease"/>
            <person name="Wu L."/>
            <person name="Ma J."/>
        </authorList>
    </citation>
    <scope>NUCLEOTIDE SEQUENCE [LARGE SCALE GENOMIC DNA]</scope>
    <source>
        <strain evidence="7">KCTC 52606</strain>
    </source>
</reference>
<dbReference type="InterPro" id="IPR004843">
    <property type="entry name" value="Calcineurin-like_PHP"/>
</dbReference>
<proteinExistence type="inferred from homology"/>
<organism evidence="6 7">
    <name type="scientific">Alteraurantiacibacter lauratis</name>
    <dbReference type="NCBI Taxonomy" id="2054627"/>
    <lineage>
        <taxon>Bacteria</taxon>
        <taxon>Pseudomonadati</taxon>
        <taxon>Pseudomonadota</taxon>
        <taxon>Alphaproteobacteria</taxon>
        <taxon>Sphingomonadales</taxon>
        <taxon>Erythrobacteraceae</taxon>
        <taxon>Alteraurantiacibacter</taxon>
    </lineage>
</organism>
<gene>
    <name evidence="6" type="ORF">ACFODK_02955</name>
</gene>
<evidence type="ECO:0000259" key="4">
    <source>
        <dbReference type="Pfam" id="PF00149"/>
    </source>
</evidence>
<dbReference type="InterPro" id="IPR008334">
    <property type="entry name" value="5'-Nucleotdase_C"/>
</dbReference>
<dbReference type="InterPro" id="IPR006179">
    <property type="entry name" value="5_nucleotidase/apyrase"/>
</dbReference>
<keyword evidence="3" id="KW-0378">Hydrolase</keyword>
<dbReference type="PRINTS" id="PR01607">
    <property type="entry name" value="APYRASEFAMLY"/>
</dbReference>
<feature type="chain" id="PRO_5044999959" evidence="3">
    <location>
        <begin position="23"/>
        <end position="572"/>
    </location>
</feature>
<dbReference type="Gene3D" id="3.90.780.10">
    <property type="entry name" value="5'-Nucleotidase, C-terminal domain"/>
    <property type="match status" value="1"/>
</dbReference>
<dbReference type="Pfam" id="PF02872">
    <property type="entry name" value="5_nucleotid_C"/>
    <property type="match status" value="1"/>
</dbReference>
<dbReference type="SUPFAM" id="SSF55816">
    <property type="entry name" value="5'-nucleotidase (syn. UDP-sugar hydrolase), C-terminal domain"/>
    <property type="match status" value="1"/>
</dbReference>
<evidence type="ECO:0000256" key="1">
    <source>
        <dbReference type="ARBA" id="ARBA00006654"/>
    </source>
</evidence>
<comment type="caution">
    <text evidence="6">The sequence shown here is derived from an EMBL/GenBank/DDBJ whole genome shotgun (WGS) entry which is preliminary data.</text>
</comment>
<evidence type="ECO:0000313" key="6">
    <source>
        <dbReference type="EMBL" id="MFC3099844.1"/>
    </source>
</evidence>
<keyword evidence="2 3" id="KW-0732">Signal</keyword>
<dbReference type="InterPro" id="IPR036907">
    <property type="entry name" value="5'-Nucleotdase_C_sf"/>
</dbReference>
<dbReference type="RefSeq" id="WP_377923213.1">
    <property type="nucleotide sequence ID" value="NZ_JBHRSU010000003.1"/>
</dbReference>
<dbReference type="Proteomes" id="UP001595378">
    <property type="component" value="Unassembled WGS sequence"/>
</dbReference>
<dbReference type="InterPro" id="IPR006146">
    <property type="entry name" value="5'-Nucleotdase_CS"/>
</dbReference>
<name>A0ABV7EB36_9SPHN</name>
<evidence type="ECO:0000259" key="5">
    <source>
        <dbReference type="Pfam" id="PF02872"/>
    </source>
</evidence>
<dbReference type="Pfam" id="PF00149">
    <property type="entry name" value="Metallophos"/>
    <property type="match status" value="1"/>
</dbReference>
<protein>
    <submittedName>
        <fullName evidence="6">Bifunctional metallophosphatase/5'-nucleotidase</fullName>
    </submittedName>
</protein>
<evidence type="ECO:0000313" key="7">
    <source>
        <dbReference type="Proteomes" id="UP001595378"/>
    </source>
</evidence>
<feature type="signal peptide" evidence="3">
    <location>
        <begin position="1"/>
        <end position="22"/>
    </location>
</feature>
<dbReference type="PANTHER" id="PTHR11575:SF24">
    <property type="entry name" value="5'-NUCLEOTIDASE"/>
    <property type="match status" value="1"/>
</dbReference>
<dbReference type="Gene3D" id="3.60.21.10">
    <property type="match status" value="1"/>
</dbReference>
<sequence length="572" mass="59453">MMSRSAAFVLSAASALALVACAGTPALQMVAPSALPVELQVLAINDFHGNLEVPSGTTAYNADGAMVREVLGGAARLGATMAALRAGQAHSVSVAAGDLIGGTPFVSANFLDEPAIASLNLMQLDVAAVGNHEFDRGIPELRRIQNGGCETNTLRTPCALEHYGGAAFTYLAGNTVDDTGQTLFPGGLIRDVGPARIGFVGLTLRATATLVAPSQTAGYTFLDEAETANRLARQLLDQGADTVVLLIHEGGRVDPTQNISACPNLSGPVVPIIERLIPEIGLVVSGHTHQSYICQLPRENAPPRLLTSAGRYGSFVTDIRLAFDPETRAVRIAAARNVPVNGAAGEDAAIGALVARYAAAAAPVAARVVGTLAPSATGSDGEACIDPAEANLVADAQLHAARQATGGHADMAFMNISGVRTRFPAGYDPAITYGQIFAMQPFGNTLQVLEMTGADVLHMLEEQFCGEGVARPCFGLLAPSANLRIRFDRSHPAGQRVTGVEVDGRPLDLQARYRVVVNNFLASGGDGFASLSRHRTVADAGLDLDALESWLSSGERTLPACGRLADLTPPQT</sequence>
<comment type="similarity">
    <text evidence="1 3">Belongs to the 5'-nucleotidase family.</text>
</comment>
<dbReference type="PANTHER" id="PTHR11575">
    <property type="entry name" value="5'-NUCLEOTIDASE-RELATED"/>
    <property type="match status" value="1"/>
</dbReference>
<evidence type="ECO:0000256" key="2">
    <source>
        <dbReference type="ARBA" id="ARBA00022729"/>
    </source>
</evidence>
<dbReference type="SUPFAM" id="SSF56300">
    <property type="entry name" value="Metallo-dependent phosphatases"/>
    <property type="match status" value="1"/>
</dbReference>
<keyword evidence="7" id="KW-1185">Reference proteome</keyword>
<dbReference type="InterPro" id="IPR029052">
    <property type="entry name" value="Metallo-depent_PP-like"/>
</dbReference>